<dbReference type="OrthoDB" id="4119890at2"/>
<dbReference type="PANTHER" id="PTHR43877">
    <property type="entry name" value="AMINOALKYLPHOSPHONATE N-ACETYLTRANSFERASE-RELATED-RELATED"/>
    <property type="match status" value="1"/>
</dbReference>
<protein>
    <submittedName>
        <fullName evidence="4">GNAT family N-acetyltransferase</fullName>
    </submittedName>
</protein>
<feature type="domain" description="N-acetyltransferase" evidence="3">
    <location>
        <begin position="3"/>
        <end position="184"/>
    </location>
</feature>
<evidence type="ECO:0000256" key="2">
    <source>
        <dbReference type="ARBA" id="ARBA00023315"/>
    </source>
</evidence>
<dbReference type="Pfam" id="PF00583">
    <property type="entry name" value="Acetyltransf_1"/>
    <property type="match status" value="1"/>
</dbReference>
<comment type="caution">
    <text evidence="4">The sequence shown here is derived from an EMBL/GenBank/DDBJ whole genome shotgun (WGS) entry which is preliminary data.</text>
</comment>
<dbReference type="PROSITE" id="PS51186">
    <property type="entry name" value="GNAT"/>
    <property type="match status" value="1"/>
</dbReference>
<name>A0A371PAG8_9ACTN</name>
<organism evidence="4 5">
    <name type="scientific">Aeromicrobium endophyticum</name>
    <dbReference type="NCBI Taxonomy" id="2292704"/>
    <lineage>
        <taxon>Bacteria</taxon>
        <taxon>Bacillati</taxon>
        <taxon>Actinomycetota</taxon>
        <taxon>Actinomycetes</taxon>
        <taxon>Propionibacteriales</taxon>
        <taxon>Nocardioidaceae</taxon>
        <taxon>Aeromicrobium</taxon>
    </lineage>
</organism>
<dbReference type="InterPro" id="IPR050832">
    <property type="entry name" value="Bact_Acetyltransf"/>
</dbReference>
<evidence type="ECO:0000313" key="4">
    <source>
        <dbReference type="EMBL" id="REK72922.1"/>
    </source>
</evidence>
<dbReference type="InterPro" id="IPR016181">
    <property type="entry name" value="Acyl_CoA_acyltransferase"/>
</dbReference>
<evidence type="ECO:0000256" key="1">
    <source>
        <dbReference type="ARBA" id="ARBA00022679"/>
    </source>
</evidence>
<accession>A0A371PAG8</accession>
<evidence type="ECO:0000259" key="3">
    <source>
        <dbReference type="PROSITE" id="PS51186"/>
    </source>
</evidence>
<keyword evidence="5" id="KW-1185">Reference proteome</keyword>
<gene>
    <name evidence="4" type="ORF">DX116_04825</name>
</gene>
<dbReference type="InterPro" id="IPR000182">
    <property type="entry name" value="GNAT_dom"/>
</dbReference>
<sequence>MSLTIDELVMPDALDAPGGDDFAEYATLSNDVERHTLGTDLLAMGLHEMLSEYVSTASRTRRHLVARHGDVMVGRAMITTRPLTPEAGAYLMVDVTPARRRRGIGTALLAAAEALAVELGAPVLKVAVAHSVRDGGERVEPPTGFGDLPADDPGVRFLRAHGYALEQVTRISLLDADRLRDLAAAGVPDDYRLLTWAGPTLDQWIDELAALRTRMSTDAPSAGMVMLPDPWDAGRVHEHDERIASSSRTMLTAAVEHVPSGVLAGFTEIVVSEGGAVAVQEDTLVLTDHRGRRLGMLLKRVNAEQLVATFPSVEAVVTWNAEENRPMLDVNEQMGFREIGREAGWQKHVL</sequence>
<dbReference type="Proteomes" id="UP000265581">
    <property type="component" value="Unassembled WGS sequence"/>
</dbReference>
<dbReference type="EMBL" id="QUBR01000001">
    <property type="protein sequence ID" value="REK72922.1"/>
    <property type="molecule type" value="Genomic_DNA"/>
</dbReference>
<keyword evidence="2" id="KW-0012">Acyltransferase</keyword>
<evidence type="ECO:0000313" key="5">
    <source>
        <dbReference type="Proteomes" id="UP000265581"/>
    </source>
</evidence>
<keyword evidence="1 4" id="KW-0808">Transferase</keyword>
<dbReference type="GO" id="GO:0016747">
    <property type="term" value="F:acyltransferase activity, transferring groups other than amino-acyl groups"/>
    <property type="evidence" value="ECO:0007669"/>
    <property type="project" value="InterPro"/>
</dbReference>
<proteinExistence type="predicted"/>
<dbReference type="Gene3D" id="3.40.630.30">
    <property type="match status" value="1"/>
</dbReference>
<dbReference type="PANTHER" id="PTHR43877:SF1">
    <property type="entry name" value="ACETYLTRANSFERASE"/>
    <property type="match status" value="1"/>
</dbReference>
<reference evidence="4 5" key="1">
    <citation type="submission" date="2018-08" db="EMBL/GenBank/DDBJ databases">
        <title>Aeromicrobium sp. M2KJ-4, whole genome shotgun sequence.</title>
        <authorList>
            <person name="Tuo L."/>
        </authorList>
    </citation>
    <scope>NUCLEOTIDE SEQUENCE [LARGE SCALE GENOMIC DNA]</scope>
    <source>
        <strain evidence="4 5">M2KJ-4</strain>
    </source>
</reference>
<dbReference type="SUPFAM" id="SSF55729">
    <property type="entry name" value="Acyl-CoA N-acyltransferases (Nat)"/>
    <property type="match status" value="2"/>
</dbReference>
<dbReference type="RefSeq" id="WP_119703036.1">
    <property type="nucleotide sequence ID" value="NZ_JBHSOI010000001.1"/>
</dbReference>
<dbReference type="AlphaFoldDB" id="A0A371PAG8"/>